<dbReference type="NCBIfam" id="TIGR03816">
    <property type="entry name" value="tadE_like_DECH"/>
    <property type="match status" value="1"/>
</dbReference>
<gene>
    <name evidence="2" type="ORF">Cch01nite_28720</name>
</gene>
<dbReference type="EMBL" id="BONK01000010">
    <property type="protein sequence ID" value="GIG22148.1"/>
    <property type="molecule type" value="Genomic_DNA"/>
</dbReference>
<sequence length="114" mass="11068">MLLLGVVAVVVTLGAALSLVVSAQVARARAQSAADLAAIAGATAMRDAATGRGDVLGEPCAVAAEVVRRNGARLAACDDEGAGVLAVGVSRPAAWGTAVASARAGPLHSDEPTP</sequence>
<accession>A0A919U0M8</accession>
<proteinExistence type="predicted"/>
<dbReference type="InterPro" id="IPR028087">
    <property type="entry name" value="Tad_N"/>
</dbReference>
<protein>
    <recommendedName>
        <fullName evidence="1">Putative Flp pilus-assembly TadG-like N-terminal domain-containing protein</fullName>
    </recommendedName>
</protein>
<evidence type="ECO:0000313" key="2">
    <source>
        <dbReference type="EMBL" id="GIG22148.1"/>
    </source>
</evidence>
<organism evidence="2 3">
    <name type="scientific">Cellulomonas chitinilytica</name>
    <dbReference type="NCBI Taxonomy" id="398759"/>
    <lineage>
        <taxon>Bacteria</taxon>
        <taxon>Bacillati</taxon>
        <taxon>Actinomycetota</taxon>
        <taxon>Actinomycetes</taxon>
        <taxon>Micrococcales</taxon>
        <taxon>Cellulomonadaceae</taxon>
        <taxon>Cellulomonas</taxon>
    </lineage>
</organism>
<keyword evidence="3" id="KW-1185">Reference proteome</keyword>
<dbReference type="Pfam" id="PF13400">
    <property type="entry name" value="Tad"/>
    <property type="match status" value="1"/>
</dbReference>
<dbReference type="InterPro" id="IPR021202">
    <property type="entry name" value="Rv3654c-like"/>
</dbReference>
<dbReference type="AlphaFoldDB" id="A0A919U0M8"/>
<dbReference type="Proteomes" id="UP000632740">
    <property type="component" value="Unassembled WGS sequence"/>
</dbReference>
<evidence type="ECO:0000259" key="1">
    <source>
        <dbReference type="Pfam" id="PF13400"/>
    </source>
</evidence>
<feature type="domain" description="Putative Flp pilus-assembly TadG-like N-terminal" evidence="1">
    <location>
        <begin position="1"/>
        <end position="44"/>
    </location>
</feature>
<comment type="caution">
    <text evidence="2">The sequence shown here is derived from an EMBL/GenBank/DDBJ whole genome shotgun (WGS) entry which is preliminary data.</text>
</comment>
<reference evidence="2" key="1">
    <citation type="submission" date="2021-01" db="EMBL/GenBank/DDBJ databases">
        <title>Whole genome shotgun sequence of Cellulomonas chitinilytica NBRC 110799.</title>
        <authorList>
            <person name="Komaki H."/>
            <person name="Tamura T."/>
        </authorList>
    </citation>
    <scope>NUCLEOTIDE SEQUENCE</scope>
    <source>
        <strain evidence="2">NBRC 110799</strain>
    </source>
</reference>
<evidence type="ECO:0000313" key="3">
    <source>
        <dbReference type="Proteomes" id="UP000632740"/>
    </source>
</evidence>
<name>A0A919U0M8_9CELL</name>